<gene>
    <name evidence="2" type="ORF">FZ041_10400</name>
</gene>
<dbReference type="InterPro" id="IPR004386">
    <property type="entry name" value="Toxin_YafQ-like"/>
</dbReference>
<dbReference type="NCBIfam" id="TIGR02385">
    <property type="entry name" value="RelE_StbE"/>
    <property type="match status" value="1"/>
</dbReference>
<evidence type="ECO:0000313" key="2">
    <source>
        <dbReference type="EMBL" id="TYZ27775.1"/>
    </source>
</evidence>
<dbReference type="InterPro" id="IPR007712">
    <property type="entry name" value="RelE/ParE_toxin"/>
</dbReference>
<dbReference type="EMBL" id="VTOZ01000022">
    <property type="protein sequence ID" value="TYZ27775.1"/>
    <property type="molecule type" value="Genomic_DNA"/>
</dbReference>
<proteinExistence type="predicted"/>
<dbReference type="SUPFAM" id="SSF143011">
    <property type="entry name" value="RelE-like"/>
    <property type="match status" value="1"/>
</dbReference>
<evidence type="ECO:0000313" key="3">
    <source>
        <dbReference type="Proteomes" id="UP000322783"/>
    </source>
</evidence>
<dbReference type="Gene3D" id="3.30.2310.20">
    <property type="entry name" value="RelE-like"/>
    <property type="match status" value="1"/>
</dbReference>
<dbReference type="GO" id="GO:0006402">
    <property type="term" value="P:mRNA catabolic process"/>
    <property type="evidence" value="ECO:0007669"/>
    <property type="project" value="TreeGrafter"/>
</dbReference>
<dbReference type="PANTHER" id="PTHR40588">
    <property type="entry name" value="MRNA INTERFERASE TOXIN YAFQ"/>
    <property type="match status" value="1"/>
</dbReference>
<protein>
    <submittedName>
        <fullName evidence="2">Type II toxin-antitoxin system YafQ family toxin</fullName>
    </submittedName>
</protein>
<dbReference type="PANTHER" id="PTHR40588:SF1">
    <property type="entry name" value="MRNA INTERFERASE TOXIN YAFQ"/>
    <property type="match status" value="1"/>
</dbReference>
<name>A0A5D6WKX1_9FIRM</name>
<keyword evidence="1" id="KW-1277">Toxin-antitoxin system</keyword>
<keyword evidence="3" id="KW-1185">Reference proteome</keyword>
<dbReference type="GO" id="GO:0006415">
    <property type="term" value="P:translational termination"/>
    <property type="evidence" value="ECO:0007669"/>
    <property type="project" value="TreeGrafter"/>
</dbReference>
<sequence length="148" mass="16789">MLNVRYSTKFKKDFKLAKKRGLPMHELKKIIETLASRKALEPKHRDHALSGNYAMFRECHILPNWLLIYRTEGIVLISSRTMPSCRLPSDFPVAQNQPAAKRIPAWLRVTAGNAPIAKSPQAVNGFHLPESPTDHLHAPETKLRFSLA</sequence>
<dbReference type="GO" id="GO:0004521">
    <property type="term" value="F:RNA endonuclease activity"/>
    <property type="evidence" value="ECO:0007669"/>
    <property type="project" value="TreeGrafter"/>
</dbReference>
<dbReference type="Proteomes" id="UP000322783">
    <property type="component" value="Unassembled WGS sequence"/>
</dbReference>
<accession>A0A5D6WKX1</accession>
<dbReference type="Pfam" id="PF15738">
    <property type="entry name" value="YafQ_toxin"/>
    <property type="match status" value="1"/>
</dbReference>
<evidence type="ECO:0000256" key="1">
    <source>
        <dbReference type="ARBA" id="ARBA00022649"/>
    </source>
</evidence>
<dbReference type="InterPro" id="IPR035093">
    <property type="entry name" value="RelE/ParE_toxin_dom_sf"/>
</dbReference>
<dbReference type="AlphaFoldDB" id="A0A5D6WKX1"/>
<comment type="caution">
    <text evidence="2">The sequence shown here is derived from an EMBL/GenBank/DDBJ whole genome shotgun (WGS) entry which is preliminary data.</text>
</comment>
<reference evidence="2 3" key="1">
    <citation type="submission" date="2019-08" db="EMBL/GenBank/DDBJ databases">
        <title>Selenomonas sp. mPRGC5 and Selenomonas sp. mPRGC8 isolated from ruminal fluid of dairy goat (Capra hircus).</title>
        <authorList>
            <person name="Poothong S."/>
            <person name="Nuengjamnong C."/>
            <person name="Tanasupawat S."/>
        </authorList>
    </citation>
    <scope>NUCLEOTIDE SEQUENCE [LARGE SCALE GENOMIC DNA]</scope>
    <source>
        <strain evidence="3">mPRGC8</strain>
    </source>
</reference>
<organism evidence="2 3">
    <name type="scientific">Selenomonas caprae</name>
    <dbReference type="NCBI Taxonomy" id="2606905"/>
    <lineage>
        <taxon>Bacteria</taxon>
        <taxon>Bacillati</taxon>
        <taxon>Bacillota</taxon>
        <taxon>Negativicutes</taxon>
        <taxon>Selenomonadales</taxon>
        <taxon>Selenomonadaceae</taxon>
        <taxon>Selenomonas</taxon>
    </lineage>
</organism>